<gene>
    <name evidence="1" type="ORF">GWI33_023332</name>
</gene>
<protein>
    <submittedName>
        <fullName evidence="1">Uncharacterized protein</fullName>
    </submittedName>
</protein>
<keyword evidence="2" id="KW-1185">Reference proteome</keyword>
<name>A0A834HLH0_RHYFE</name>
<organism evidence="1 2">
    <name type="scientific">Rhynchophorus ferrugineus</name>
    <name type="common">Red palm weevil</name>
    <name type="synonym">Curculio ferrugineus</name>
    <dbReference type="NCBI Taxonomy" id="354439"/>
    <lineage>
        <taxon>Eukaryota</taxon>
        <taxon>Metazoa</taxon>
        <taxon>Ecdysozoa</taxon>
        <taxon>Arthropoda</taxon>
        <taxon>Hexapoda</taxon>
        <taxon>Insecta</taxon>
        <taxon>Pterygota</taxon>
        <taxon>Neoptera</taxon>
        <taxon>Endopterygota</taxon>
        <taxon>Coleoptera</taxon>
        <taxon>Polyphaga</taxon>
        <taxon>Cucujiformia</taxon>
        <taxon>Curculionidae</taxon>
        <taxon>Dryophthorinae</taxon>
        <taxon>Rhynchophorus</taxon>
    </lineage>
</organism>
<sequence>MPIRRYTRPRRSFFLRVDRPSIESARWRNADRKKIERPQVRRESTKVGDRKASADEVVAGISTDFAVLPMTNRTIRTRQTANLAPHSPRCPDIDCSRSERRGYSSHVDDFGRRNNWIRRFGNVTPSKITK</sequence>
<reference evidence="1" key="1">
    <citation type="submission" date="2020-08" db="EMBL/GenBank/DDBJ databases">
        <title>Genome sequencing and assembly of the red palm weevil Rhynchophorus ferrugineus.</title>
        <authorList>
            <person name="Dias G.B."/>
            <person name="Bergman C.M."/>
            <person name="Manee M."/>
        </authorList>
    </citation>
    <scope>NUCLEOTIDE SEQUENCE</scope>
    <source>
        <strain evidence="1">AA-2017</strain>
        <tissue evidence="1">Whole larva</tissue>
    </source>
</reference>
<dbReference type="Proteomes" id="UP000625711">
    <property type="component" value="Unassembled WGS sequence"/>
</dbReference>
<evidence type="ECO:0000313" key="1">
    <source>
        <dbReference type="EMBL" id="KAF7264380.1"/>
    </source>
</evidence>
<proteinExistence type="predicted"/>
<dbReference type="AlphaFoldDB" id="A0A834HLH0"/>
<dbReference type="EMBL" id="JAACXV010017220">
    <property type="protein sequence ID" value="KAF7264380.1"/>
    <property type="molecule type" value="Genomic_DNA"/>
</dbReference>
<evidence type="ECO:0000313" key="2">
    <source>
        <dbReference type="Proteomes" id="UP000625711"/>
    </source>
</evidence>
<accession>A0A834HLH0</accession>
<comment type="caution">
    <text evidence="1">The sequence shown here is derived from an EMBL/GenBank/DDBJ whole genome shotgun (WGS) entry which is preliminary data.</text>
</comment>